<dbReference type="NCBIfam" id="NF005305">
    <property type="entry name" value="PRK06836.1"/>
    <property type="match status" value="1"/>
</dbReference>
<accession>A0ABS4K6W7</accession>
<dbReference type="InterPro" id="IPR015424">
    <property type="entry name" value="PyrdxlP-dep_Trfase"/>
</dbReference>
<dbReference type="Gene3D" id="3.40.640.10">
    <property type="entry name" value="Type I PLP-dependent aspartate aminotransferase-like (Major domain)"/>
    <property type="match status" value="1"/>
</dbReference>
<organism evidence="3 4">
    <name type="scientific">Clostridium punense</name>
    <dbReference type="NCBI Taxonomy" id="1054297"/>
    <lineage>
        <taxon>Bacteria</taxon>
        <taxon>Bacillati</taxon>
        <taxon>Bacillota</taxon>
        <taxon>Clostridia</taxon>
        <taxon>Eubacteriales</taxon>
        <taxon>Clostridiaceae</taxon>
        <taxon>Clostridium</taxon>
    </lineage>
</organism>
<evidence type="ECO:0000256" key="1">
    <source>
        <dbReference type="RuleBase" id="RU000481"/>
    </source>
</evidence>
<dbReference type="EC" id="2.6.1.-" evidence="1"/>
<sequence length="393" mass="44441">MYSEKMLKNIEGASGIRAMFSEGVRLTRIYGKEKVYDFSLGNPYFEPSIEVCDRIKYYTSEDQKGIHKYMNNLGFEDVRDKIANMIQLQSDVQLSKNNIAMVVGAAGGLNVVLKSILNDGDEVVMFAPFFSDYKFYVDNYGGKAVVVPADTKTFEPNIEMFKSVISHKTKAVIINTPNNPTGVVYSESILNKMAAVIEETEKKFNTEIFIISDEPYSKIFYENRKLPQILNIFKNGIIVTSFSKSLNLAGERIGYVAVSSKINQVDKLMDLISFSNRILGFVNAPALFQKVIGDCLDLEVNNSEYINRRDILYKKLIELGYECIKPQGAFYLFPKSPIDDDVEFVKKALKYNLIFVPGSAFGCPGYFRISYCVDLNTINNSLSAFEQLTNEFK</sequence>
<proteinExistence type="inferred from homology"/>
<gene>
    <name evidence="3" type="ORF">J2Z44_003368</name>
</gene>
<dbReference type="InterPro" id="IPR004839">
    <property type="entry name" value="Aminotransferase_I/II_large"/>
</dbReference>
<dbReference type="GO" id="GO:0004069">
    <property type="term" value="F:L-aspartate:2-oxoglutarate aminotransferase activity"/>
    <property type="evidence" value="ECO:0007669"/>
    <property type="project" value="UniProtKB-EC"/>
</dbReference>
<dbReference type="RefSeq" id="WP_021283203.1">
    <property type="nucleotide sequence ID" value="NZ_JAGGLL010000031.1"/>
</dbReference>
<dbReference type="PROSITE" id="PS00105">
    <property type="entry name" value="AA_TRANSFER_CLASS_1"/>
    <property type="match status" value="1"/>
</dbReference>
<dbReference type="InterPro" id="IPR004838">
    <property type="entry name" value="NHTrfase_class1_PyrdxlP-BS"/>
</dbReference>
<comment type="caution">
    <text evidence="3">The sequence shown here is derived from an EMBL/GenBank/DDBJ whole genome shotgun (WGS) entry which is preliminary data.</text>
</comment>
<dbReference type="SUPFAM" id="SSF53383">
    <property type="entry name" value="PLP-dependent transferases"/>
    <property type="match status" value="1"/>
</dbReference>
<protein>
    <recommendedName>
        <fullName evidence="1">Aminotransferase</fullName>
        <ecNumber evidence="1">2.6.1.-</ecNumber>
    </recommendedName>
</protein>
<name>A0ABS4K6W7_9CLOT</name>
<comment type="similarity">
    <text evidence="1">Belongs to the class-I pyridoxal-phosphate-dependent aminotransferase family.</text>
</comment>
<dbReference type="CDD" id="cd00609">
    <property type="entry name" value="AAT_like"/>
    <property type="match status" value="1"/>
</dbReference>
<feature type="domain" description="Aminotransferase class I/classII large" evidence="2">
    <location>
        <begin position="34"/>
        <end position="383"/>
    </location>
</feature>
<evidence type="ECO:0000313" key="4">
    <source>
        <dbReference type="Proteomes" id="UP001519308"/>
    </source>
</evidence>
<dbReference type="Proteomes" id="UP001519308">
    <property type="component" value="Unassembled WGS sequence"/>
</dbReference>
<keyword evidence="1 3" id="KW-0808">Transferase</keyword>
<dbReference type="InterPro" id="IPR015421">
    <property type="entry name" value="PyrdxlP-dep_Trfase_major"/>
</dbReference>
<comment type="cofactor">
    <cofactor evidence="1">
        <name>pyridoxal 5'-phosphate</name>
        <dbReference type="ChEBI" id="CHEBI:597326"/>
    </cofactor>
</comment>
<keyword evidence="4" id="KW-1185">Reference proteome</keyword>
<dbReference type="EMBL" id="JAGGLL010000031">
    <property type="protein sequence ID" value="MBP2023531.1"/>
    <property type="molecule type" value="Genomic_DNA"/>
</dbReference>
<dbReference type="Gene3D" id="3.90.1150.10">
    <property type="entry name" value="Aspartate Aminotransferase, domain 1"/>
    <property type="match status" value="2"/>
</dbReference>
<keyword evidence="1 3" id="KW-0032">Aminotransferase</keyword>
<dbReference type="InterPro" id="IPR015422">
    <property type="entry name" value="PyrdxlP-dep_Trfase_small"/>
</dbReference>
<dbReference type="PANTHER" id="PTHR42691:SF1">
    <property type="entry name" value="ASPARTATE AMINOTRANSFERASE YHDR-RELATED"/>
    <property type="match status" value="1"/>
</dbReference>
<dbReference type="PANTHER" id="PTHR42691">
    <property type="entry name" value="ASPARTATE AMINOTRANSFERASE YHDR-RELATED"/>
    <property type="match status" value="1"/>
</dbReference>
<evidence type="ECO:0000259" key="2">
    <source>
        <dbReference type="Pfam" id="PF00155"/>
    </source>
</evidence>
<reference evidence="3 4" key="1">
    <citation type="submission" date="2021-03" db="EMBL/GenBank/DDBJ databases">
        <title>Genomic Encyclopedia of Type Strains, Phase IV (KMG-IV): sequencing the most valuable type-strain genomes for metagenomic binning, comparative biology and taxonomic classification.</title>
        <authorList>
            <person name="Goeker M."/>
        </authorList>
    </citation>
    <scope>NUCLEOTIDE SEQUENCE [LARGE SCALE GENOMIC DNA]</scope>
    <source>
        <strain evidence="3 4">DSM 28650</strain>
    </source>
</reference>
<evidence type="ECO:0000313" key="3">
    <source>
        <dbReference type="EMBL" id="MBP2023531.1"/>
    </source>
</evidence>
<dbReference type="Pfam" id="PF00155">
    <property type="entry name" value="Aminotran_1_2"/>
    <property type="match status" value="1"/>
</dbReference>